<dbReference type="Proteomes" id="UP001432360">
    <property type="component" value="Chromosome"/>
</dbReference>
<dbReference type="InterPro" id="IPR019302">
    <property type="entry name" value="CAP12/PCTIR_TIR_dom"/>
</dbReference>
<dbReference type="Pfam" id="PF10137">
    <property type="entry name" value="CAP12-PCTIR_TIR"/>
    <property type="match status" value="1"/>
</dbReference>
<feature type="domain" description="CD-NTase-associated protein 12/Pycsar effector protein TIR" evidence="1">
    <location>
        <begin position="121"/>
        <end position="245"/>
    </location>
</feature>
<accession>A0ABZ2BBC2</accession>
<evidence type="ECO:0000313" key="2">
    <source>
        <dbReference type="EMBL" id="WVT04043.1"/>
    </source>
</evidence>
<evidence type="ECO:0000259" key="1">
    <source>
        <dbReference type="Pfam" id="PF10137"/>
    </source>
</evidence>
<keyword evidence="3" id="KW-1185">Reference proteome</keyword>
<dbReference type="EMBL" id="CP133148">
    <property type="protein sequence ID" value="WVT04043.1"/>
    <property type="molecule type" value="Genomic_DNA"/>
</dbReference>
<proteinExistence type="predicted"/>
<protein>
    <submittedName>
        <fullName evidence="2">Nucleotide-binding protein</fullName>
    </submittedName>
</protein>
<dbReference type="RefSeq" id="WP_331373237.1">
    <property type="nucleotide sequence ID" value="NZ_CP133148.1"/>
</dbReference>
<gene>
    <name evidence="2" type="ORF">RB548_01105</name>
</gene>
<name>A0ABZ2BBC2_9HYPH</name>
<reference evidence="2" key="1">
    <citation type="submission" date="2023-08" db="EMBL/GenBank/DDBJ databases">
        <title>Complete genome sequence of Sinorhizobium chiapanecum ITTG S70 isolated from Acaciella angustissima nodules in Chiapas-Mexico.</title>
        <authorList>
            <person name="Rincon-Rosales R."/>
            <person name="Rogel M.A."/>
            <person name="Rincon-Medina C.I."/>
            <person name="Guerrero G."/>
            <person name="Manzano-Gomez L.A."/>
            <person name="Lopez-Lopez A."/>
            <person name="Rincon Molina F.A."/>
            <person name="Martinez-Romero E."/>
        </authorList>
    </citation>
    <scope>NUCLEOTIDE SEQUENCE</scope>
    <source>
        <strain evidence="2">ITTG S70</strain>
    </source>
</reference>
<sequence length="267" mass="30010">MSDARKAVELLLERGKQFTYSNFSTKGQYGYPDAYHPDWVAWKARIQGALGALFGENSAPYKLMAAASKAQLLGNGKDQFENAKAHYLGALQAALEVLENDTFGELIKREVAVAPRDLTNKVFVVHGHDEAAKNELEILLRDMGLEPIVLHRQADGGRTIIEKFEDHADVGFAFILLTPDEIAYVVSEEAKPDHERAKEFRARPNVIWEFGYFVGRLSRKRTCCLHRGKMTLPSDLSGLIYKPFEKGVEEVAWAIQKELKAAGYRLK</sequence>
<organism evidence="2 3">
    <name type="scientific">Sinorhizobium chiapasense</name>
    <dbReference type="NCBI Taxonomy" id="501572"/>
    <lineage>
        <taxon>Bacteria</taxon>
        <taxon>Pseudomonadati</taxon>
        <taxon>Pseudomonadota</taxon>
        <taxon>Alphaproteobacteria</taxon>
        <taxon>Hyphomicrobiales</taxon>
        <taxon>Rhizobiaceae</taxon>
        <taxon>Sinorhizobium/Ensifer group</taxon>
        <taxon>Sinorhizobium</taxon>
    </lineage>
</organism>
<evidence type="ECO:0000313" key="3">
    <source>
        <dbReference type="Proteomes" id="UP001432360"/>
    </source>
</evidence>